<dbReference type="Proteomes" id="UP000035503">
    <property type="component" value="Chromosome"/>
</dbReference>
<keyword evidence="3" id="KW-1185">Reference proteome</keyword>
<name>A0A0G3I7U0_LIBAF</name>
<dbReference type="EMBL" id="CP004021">
    <property type="protein sequence ID" value="AKK20618.1"/>
    <property type="molecule type" value="Genomic_DNA"/>
</dbReference>
<organism evidence="2 3">
    <name type="scientific">Candidatus Liberibacter africanus PTSAPSY</name>
    <dbReference type="NCBI Taxonomy" id="1277257"/>
    <lineage>
        <taxon>Bacteria</taxon>
        <taxon>Pseudomonadati</taxon>
        <taxon>Pseudomonadota</taxon>
        <taxon>Alphaproteobacteria</taxon>
        <taxon>Hyphomicrobiales</taxon>
        <taxon>Rhizobiaceae</taxon>
        <taxon>Liberibacter</taxon>
    </lineage>
</organism>
<evidence type="ECO:0000256" key="1">
    <source>
        <dbReference type="SAM" id="Phobius"/>
    </source>
</evidence>
<evidence type="ECO:0000313" key="2">
    <source>
        <dbReference type="EMBL" id="AKK20618.1"/>
    </source>
</evidence>
<keyword evidence="1" id="KW-0812">Transmembrane</keyword>
<feature type="transmembrane region" description="Helical" evidence="1">
    <location>
        <begin position="50"/>
        <end position="67"/>
    </location>
</feature>
<sequence>MVLWLKIINNLINKIWSLSIVPLIPTEFIRNHTKISSILCNNYRHSIKRVFVCFVFVIFMILLYEFIPNFDLFCLH</sequence>
<accession>A0A0G3I7U0</accession>
<proteinExistence type="predicted"/>
<protein>
    <submittedName>
        <fullName evidence="2">Uncharacterized protein</fullName>
    </submittedName>
</protein>
<dbReference type="AlphaFoldDB" id="A0A0G3I7U0"/>
<dbReference type="KEGG" id="lau:G293_05025"/>
<evidence type="ECO:0000313" key="3">
    <source>
        <dbReference type="Proteomes" id="UP000035503"/>
    </source>
</evidence>
<keyword evidence="1" id="KW-1133">Transmembrane helix</keyword>
<dbReference type="PATRIC" id="fig|1277257.4.peg.1091"/>
<reference evidence="2 3" key="1">
    <citation type="journal article" date="2015" name="Genome Announc.">
        <title>Complete Genome Sequence of 'Candidatus Liberibacter africanus,' a Bacterium Associated with Citrus Huanglongbing.</title>
        <authorList>
            <person name="Lin H."/>
            <person name="Pietersen G."/>
            <person name="Han C."/>
            <person name="Read D.A."/>
            <person name="Lou B."/>
            <person name="Gupta G."/>
            <person name="Civerolo E.L."/>
        </authorList>
    </citation>
    <scope>NUCLEOTIDE SEQUENCE [LARGE SCALE GENOMIC DNA]</scope>
    <source>
        <strain evidence="2 3">PTSAPSY</strain>
    </source>
</reference>
<keyword evidence="1" id="KW-0472">Membrane</keyword>
<gene>
    <name evidence="2" type="ORF">G293_05025</name>
</gene>